<dbReference type="PANTHER" id="PTHR11439:SF497">
    <property type="entry name" value="CYSTEINE-RICH RLK (RECEPTOR-LIKE PROTEIN KINASE) 8"/>
    <property type="match status" value="1"/>
</dbReference>
<feature type="domain" description="Reverse transcriptase Ty1/copia-type" evidence="3">
    <location>
        <begin position="316"/>
        <end position="394"/>
    </location>
</feature>
<sequence length="592" mass="67279">MEISRSILLLRINCLLTIIGDISSSLTNVFVSRGLMSNLVSVGQLLTMIVQSNSHRSTVGKIITKGLKCLGHPNSNVLHDMLKYGVLGNKHTPSLNAVHFDCISCKVEKSILDDFSRFTWVYFLRSKYEVFSIFKFFYAYVQTQFSSKIKIFRSNSRGGIHVTLILGILAIQWYYISKVMPINPTTKQVILFIKRAFYVIILTFITLGSLEMLSSKKIIFFATQYDFLHSLISILTLFSNSSVGPSQDNSLVVSPVQEPKSATLRCSSNIRKPLERPWRMNPDGSIDHYKAWVVVLANKQEYGLDYHETFALVSKMITAPRVWFEKFHSTILGFSFTQSQYDPSLFLQRTPKGIMVLLVYVDDIMVIGSNQEAISRIKHMLHSTFHMKELGKIHSRFDPTSWTHKFNPIGTPLEVNVKYRLEEGDILDDPTLYLQLVGNLIYVIITRLDISFVVHSVSKFMQSPGYFYFLAVQQIIRYLLGTSKCGLFFPTDSSLNLQAYSDLGSLQAQPTLLHADNTSVIQITANPVYHEQTKHIEVNCHLIREAYDRRVIYLPLVSTSIQIVNIFTKRKPGGTKDIGHQAAESLQGPLTR</sequence>
<dbReference type="EMBL" id="QJKJ01001070">
    <property type="protein sequence ID" value="RDY09355.1"/>
    <property type="molecule type" value="Genomic_DNA"/>
</dbReference>
<feature type="signal peptide" evidence="2">
    <location>
        <begin position="1"/>
        <end position="24"/>
    </location>
</feature>
<feature type="non-terminal residue" evidence="4">
    <location>
        <position position="592"/>
    </location>
</feature>
<evidence type="ECO:0000313" key="4">
    <source>
        <dbReference type="EMBL" id="RDY09355.1"/>
    </source>
</evidence>
<dbReference type="Pfam" id="PF07727">
    <property type="entry name" value="RVT_2"/>
    <property type="match status" value="1"/>
</dbReference>
<organism evidence="4 5">
    <name type="scientific">Mucuna pruriens</name>
    <name type="common">Velvet bean</name>
    <name type="synonym">Dolichos pruriens</name>
    <dbReference type="NCBI Taxonomy" id="157652"/>
    <lineage>
        <taxon>Eukaryota</taxon>
        <taxon>Viridiplantae</taxon>
        <taxon>Streptophyta</taxon>
        <taxon>Embryophyta</taxon>
        <taxon>Tracheophyta</taxon>
        <taxon>Spermatophyta</taxon>
        <taxon>Magnoliopsida</taxon>
        <taxon>eudicotyledons</taxon>
        <taxon>Gunneridae</taxon>
        <taxon>Pentapetalae</taxon>
        <taxon>rosids</taxon>
        <taxon>fabids</taxon>
        <taxon>Fabales</taxon>
        <taxon>Fabaceae</taxon>
        <taxon>Papilionoideae</taxon>
        <taxon>50 kb inversion clade</taxon>
        <taxon>NPAAA clade</taxon>
        <taxon>indigoferoid/millettioid clade</taxon>
        <taxon>Phaseoleae</taxon>
        <taxon>Mucuna</taxon>
    </lineage>
</organism>
<keyword evidence="1" id="KW-1133">Transmembrane helix</keyword>
<accession>A0A371I2V3</accession>
<feature type="non-terminal residue" evidence="4">
    <location>
        <position position="1"/>
    </location>
</feature>
<proteinExistence type="predicted"/>
<keyword evidence="2" id="KW-0732">Signal</keyword>
<dbReference type="Proteomes" id="UP000257109">
    <property type="component" value="Unassembled WGS sequence"/>
</dbReference>
<dbReference type="STRING" id="157652.A0A371I2V3"/>
<feature type="transmembrane region" description="Helical" evidence="1">
    <location>
        <begin position="158"/>
        <end position="176"/>
    </location>
</feature>
<keyword evidence="5" id="KW-1185">Reference proteome</keyword>
<comment type="caution">
    <text evidence="4">The sequence shown here is derived from an EMBL/GenBank/DDBJ whole genome shotgun (WGS) entry which is preliminary data.</text>
</comment>
<feature type="transmembrane region" description="Helical" evidence="1">
    <location>
        <begin position="188"/>
        <end position="207"/>
    </location>
</feature>
<gene>
    <name evidence="4" type="ORF">CR513_06271</name>
</gene>
<dbReference type="OrthoDB" id="4356562at2759"/>
<dbReference type="CDD" id="cd09272">
    <property type="entry name" value="RNase_HI_RT_Ty1"/>
    <property type="match status" value="1"/>
</dbReference>
<keyword evidence="1" id="KW-0812">Transmembrane</keyword>
<feature type="chain" id="PRO_5016968668" description="Reverse transcriptase Ty1/copia-type domain-containing protein" evidence="2">
    <location>
        <begin position="25"/>
        <end position="592"/>
    </location>
</feature>
<dbReference type="AlphaFoldDB" id="A0A371I2V3"/>
<protein>
    <recommendedName>
        <fullName evidence="3">Reverse transcriptase Ty1/copia-type domain-containing protein</fullName>
    </recommendedName>
</protein>
<keyword evidence="1" id="KW-0472">Membrane</keyword>
<evidence type="ECO:0000256" key="2">
    <source>
        <dbReference type="SAM" id="SignalP"/>
    </source>
</evidence>
<evidence type="ECO:0000256" key="1">
    <source>
        <dbReference type="SAM" id="Phobius"/>
    </source>
</evidence>
<evidence type="ECO:0000313" key="5">
    <source>
        <dbReference type="Proteomes" id="UP000257109"/>
    </source>
</evidence>
<reference evidence="4" key="1">
    <citation type="submission" date="2018-05" db="EMBL/GenBank/DDBJ databases">
        <title>Draft genome of Mucuna pruriens seed.</title>
        <authorList>
            <person name="Nnadi N.E."/>
            <person name="Vos R."/>
            <person name="Hasami M.H."/>
            <person name="Devisetty U.K."/>
            <person name="Aguiy J.C."/>
        </authorList>
    </citation>
    <scope>NUCLEOTIDE SEQUENCE [LARGE SCALE GENOMIC DNA]</scope>
    <source>
        <strain evidence="4">JCA_2017</strain>
    </source>
</reference>
<evidence type="ECO:0000259" key="3">
    <source>
        <dbReference type="Pfam" id="PF07727"/>
    </source>
</evidence>
<dbReference type="InterPro" id="IPR013103">
    <property type="entry name" value="RVT_2"/>
</dbReference>
<dbReference type="PANTHER" id="PTHR11439">
    <property type="entry name" value="GAG-POL-RELATED RETROTRANSPOSON"/>
    <property type="match status" value="1"/>
</dbReference>
<name>A0A371I2V3_MUCPR</name>